<keyword evidence="9" id="KW-0131">Cell cycle</keyword>
<protein>
    <recommendedName>
        <fullName evidence="11">Z-ring associated protein G</fullName>
    </recommendedName>
    <alternativeName>
        <fullName evidence="12">Cell division protein ZapG</fullName>
    </alternativeName>
</protein>
<feature type="compositionally biased region" description="Pro residues" evidence="13">
    <location>
        <begin position="115"/>
        <end position="148"/>
    </location>
</feature>
<evidence type="ECO:0000256" key="4">
    <source>
        <dbReference type="ARBA" id="ARBA00022618"/>
    </source>
</evidence>
<evidence type="ECO:0000256" key="11">
    <source>
        <dbReference type="ARBA" id="ARBA00035703"/>
    </source>
</evidence>
<comment type="caution">
    <text evidence="15">The sequence shown here is derived from an EMBL/GenBank/DDBJ whole genome shotgun (WGS) entry which is preliminary data.</text>
</comment>
<feature type="region of interest" description="Disordered" evidence="13">
    <location>
        <begin position="109"/>
        <end position="181"/>
    </location>
</feature>
<keyword evidence="5 14" id="KW-0812">Transmembrane</keyword>
<keyword evidence="4" id="KW-0132">Cell division</keyword>
<keyword evidence="7 14" id="KW-1133">Transmembrane helix</keyword>
<comment type="similarity">
    <text evidence="10">Belongs to the ZapG family.</text>
</comment>
<evidence type="ECO:0000256" key="2">
    <source>
        <dbReference type="ARBA" id="ARBA00022475"/>
    </source>
</evidence>
<evidence type="ECO:0000256" key="5">
    <source>
        <dbReference type="ARBA" id="ARBA00022692"/>
    </source>
</evidence>
<proteinExistence type="inferred from homology"/>
<gene>
    <name evidence="15" type="ORF">DFQ59_101676</name>
</gene>
<dbReference type="PANTHER" id="PTHR39579">
    <property type="entry name" value="INNER MEMBRANE PROTEIN YHCB"/>
    <property type="match status" value="1"/>
</dbReference>
<dbReference type="RefSeq" id="WP_170142012.1">
    <property type="nucleotide sequence ID" value="NZ_QPJY01000001.1"/>
</dbReference>
<evidence type="ECO:0000256" key="9">
    <source>
        <dbReference type="ARBA" id="ARBA00023306"/>
    </source>
</evidence>
<dbReference type="Pfam" id="PF06295">
    <property type="entry name" value="ZapG-like"/>
    <property type="match status" value="1"/>
</dbReference>
<feature type="compositionally biased region" description="Basic and acidic residues" evidence="13">
    <location>
        <begin position="169"/>
        <end position="181"/>
    </location>
</feature>
<evidence type="ECO:0000313" key="15">
    <source>
        <dbReference type="EMBL" id="RCX33375.1"/>
    </source>
</evidence>
<keyword evidence="8 14" id="KW-0472">Membrane</keyword>
<evidence type="ECO:0000256" key="7">
    <source>
        <dbReference type="ARBA" id="ARBA00022989"/>
    </source>
</evidence>
<keyword evidence="6" id="KW-0133">Cell shape</keyword>
<reference evidence="15 16" key="1">
    <citation type="submission" date="2018-07" db="EMBL/GenBank/DDBJ databases">
        <title>Genomic Encyclopedia of Type Strains, Phase IV (KMG-IV): sequencing the most valuable type-strain genomes for metagenomic binning, comparative biology and taxonomic classification.</title>
        <authorList>
            <person name="Goeker M."/>
        </authorList>
    </citation>
    <scope>NUCLEOTIDE SEQUENCE [LARGE SCALE GENOMIC DNA]</scope>
    <source>
        <strain evidence="15 16">DSM 26407</strain>
    </source>
</reference>
<dbReference type="GO" id="GO:0051301">
    <property type="term" value="P:cell division"/>
    <property type="evidence" value="ECO:0007669"/>
    <property type="project" value="UniProtKB-KW"/>
</dbReference>
<dbReference type="PANTHER" id="PTHR39579:SF1">
    <property type="entry name" value="INNER MEMBRANE PROTEIN YHCB"/>
    <property type="match status" value="1"/>
</dbReference>
<dbReference type="Proteomes" id="UP000252707">
    <property type="component" value="Unassembled WGS sequence"/>
</dbReference>
<comment type="subcellular location">
    <subcellularLocation>
        <location evidence="1">Cell inner membrane</location>
        <topology evidence="1">Single-pass membrane protein</topology>
    </subcellularLocation>
</comment>
<evidence type="ECO:0000256" key="12">
    <source>
        <dbReference type="ARBA" id="ARBA00035727"/>
    </source>
</evidence>
<accession>A0A369CJW7</accession>
<evidence type="ECO:0000256" key="8">
    <source>
        <dbReference type="ARBA" id="ARBA00023136"/>
    </source>
</evidence>
<evidence type="ECO:0000256" key="14">
    <source>
        <dbReference type="SAM" id="Phobius"/>
    </source>
</evidence>
<keyword evidence="3" id="KW-0997">Cell inner membrane</keyword>
<evidence type="ECO:0000256" key="10">
    <source>
        <dbReference type="ARBA" id="ARBA00035657"/>
    </source>
</evidence>
<dbReference type="InterPro" id="IPR009386">
    <property type="entry name" value="ZapG-like"/>
</dbReference>
<name>A0A369CJW7_9GAMM</name>
<evidence type="ECO:0000256" key="13">
    <source>
        <dbReference type="SAM" id="MobiDB-lite"/>
    </source>
</evidence>
<dbReference type="EMBL" id="QPJY01000001">
    <property type="protein sequence ID" value="RCX33375.1"/>
    <property type="molecule type" value="Genomic_DNA"/>
</dbReference>
<keyword evidence="2" id="KW-1003">Cell membrane</keyword>
<feature type="transmembrane region" description="Helical" evidence="14">
    <location>
        <begin position="6"/>
        <end position="30"/>
    </location>
</feature>
<dbReference type="GO" id="GO:0008360">
    <property type="term" value="P:regulation of cell shape"/>
    <property type="evidence" value="ECO:0007669"/>
    <property type="project" value="UniProtKB-KW"/>
</dbReference>
<evidence type="ECO:0000256" key="3">
    <source>
        <dbReference type="ARBA" id="ARBA00022519"/>
    </source>
</evidence>
<evidence type="ECO:0000256" key="6">
    <source>
        <dbReference type="ARBA" id="ARBA00022960"/>
    </source>
</evidence>
<keyword evidence="16" id="KW-1185">Reference proteome</keyword>
<organism evidence="15 16">
    <name type="scientific">Thioalbus denitrificans</name>
    <dbReference type="NCBI Taxonomy" id="547122"/>
    <lineage>
        <taxon>Bacteria</taxon>
        <taxon>Pseudomonadati</taxon>
        <taxon>Pseudomonadota</taxon>
        <taxon>Gammaproteobacteria</taxon>
        <taxon>Chromatiales</taxon>
        <taxon>Ectothiorhodospiraceae</taxon>
        <taxon>Thioalbus</taxon>
    </lineage>
</organism>
<evidence type="ECO:0000313" key="16">
    <source>
        <dbReference type="Proteomes" id="UP000252707"/>
    </source>
</evidence>
<evidence type="ECO:0000256" key="1">
    <source>
        <dbReference type="ARBA" id="ARBA00004377"/>
    </source>
</evidence>
<dbReference type="AlphaFoldDB" id="A0A369CJW7"/>
<dbReference type="GO" id="GO:0005886">
    <property type="term" value="C:plasma membrane"/>
    <property type="evidence" value="ECO:0007669"/>
    <property type="project" value="UniProtKB-SubCell"/>
</dbReference>
<sequence length="181" mass="19772">MEGQSIAWLPGILIFVIGLAVGGALTYLFIPGRRRQQQLLAQIAELQEKHKHYREEVTDHFSRTADLVNAMTQSYKAVYQHLAQGAESLCGDEAVNPALQFAEPRLIGEQSTAEGPPPRPAPHPTHQPHPPQPKPEATEPPPEPPPHGYAPGIRDKEEPAGKQATTRPGEPEPPKDYAPDA</sequence>